<evidence type="ECO:0000313" key="2">
    <source>
        <dbReference type="EMBL" id="VDP82870.1"/>
    </source>
</evidence>
<name>A0A183Q1V3_9TREM</name>
<reference evidence="2 3" key="1">
    <citation type="submission" date="2018-11" db="EMBL/GenBank/DDBJ databases">
        <authorList>
            <consortium name="Pathogen Informatics"/>
        </authorList>
    </citation>
    <scope>NUCLEOTIDE SEQUENCE [LARGE SCALE GENOMIC DNA]</scope>
    <source>
        <strain>Denwood</strain>
        <strain evidence="3">Zambia</strain>
    </source>
</reference>
<feature type="region of interest" description="Disordered" evidence="1">
    <location>
        <begin position="35"/>
        <end position="87"/>
    </location>
</feature>
<evidence type="ECO:0000313" key="3">
    <source>
        <dbReference type="Proteomes" id="UP000269396"/>
    </source>
</evidence>
<feature type="compositionally biased region" description="Basic and acidic residues" evidence="1">
    <location>
        <begin position="46"/>
        <end position="56"/>
    </location>
</feature>
<proteinExistence type="predicted"/>
<dbReference type="AlphaFoldDB" id="A0A183Q1V3"/>
<protein>
    <submittedName>
        <fullName evidence="2">Uncharacterized protein</fullName>
    </submittedName>
</protein>
<organism evidence="2 3">
    <name type="scientific">Schistosoma mattheei</name>
    <dbReference type="NCBI Taxonomy" id="31246"/>
    <lineage>
        <taxon>Eukaryota</taxon>
        <taxon>Metazoa</taxon>
        <taxon>Spiralia</taxon>
        <taxon>Lophotrochozoa</taxon>
        <taxon>Platyhelminthes</taxon>
        <taxon>Trematoda</taxon>
        <taxon>Digenea</taxon>
        <taxon>Strigeidida</taxon>
        <taxon>Schistosomatoidea</taxon>
        <taxon>Schistosomatidae</taxon>
        <taxon>Schistosoma</taxon>
    </lineage>
</organism>
<dbReference type="EMBL" id="UZAL01044838">
    <property type="protein sequence ID" value="VDP82870.1"/>
    <property type="molecule type" value="Genomic_DNA"/>
</dbReference>
<feature type="compositionally biased region" description="Polar residues" evidence="1">
    <location>
        <begin position="58"/>
        <end position="76"/>
    </location>
</feature>
<dbReference type="Proteomes" id="UP000269396">
    <property type="component" value="Unassembled WGS sequence"/>
</dbReference>
<feature type="non-terminal residue" evidence="2">
    <location>
        <position position="1"/>
    </location>
</feature>
<evidence type="ECO:0000256" key="1">
    <source>
        <dbReference type="SAM" id="MobiDB-lite"/>
    </source>
</evidence>
<sequence>TQAEYTEANKQVKKSIKADKQKYVEKLVTTAEKAAREGNMKQLYDTMKKPEGKYSKPETGQGQRRQANHRNSTTAEQIDRILRGTPE</sequence>
<feature type="compositionally biased region" description="Basic and acidic residues" evidence="1">
    <location>
        <begin position="77"/>
        <end position="87"/>
    </location>
</feature>
<gene>
    <name evidence="2" type="ORF">SMTD_LOCUS20589</name>
</gene>
<accession>A0A183Q1V3</accession>
<keyword evidence="3" id="KW-1185">Reference proteome</keyword>